<reference evidence="4 5" key="1">
    <citation type="submission" date="2018-09" db="EMBL/GenBank/DDBJ databases">
        <title>Metagenome Assembled Genomes from an Advanced Water Purification Facility.</title>
        <authorList>
            <person name="Stamps B.W."/>
            <person name="Spear J.R."/>
        </authorList>
    </citation>
    <scope>NUCLEOTIDE SEQUENCE [LARGE SCALE GENOMIC DNA]</scope>
    <source>
        <strain evidence="4">Bin_27_1</strain>
    </source>
</reference>
<feature type="region of interest" description="Disordered" evidence="1">
    <location>
        <begin position="1"/>
        <end position="32"/>
    </location>
</feature>
<dbReference type="AlphaFoldDB" id="A0A5C7SGF4"/>
<comment type="caution">
    <text evidence="4">The sequence shown here is derived from an EMBL/GenBank/DDBJ whole genome shotgun (WGS) entry which is preliminary data.</text>
</comment>
<evidence type="ECO:0000259" key="3">
    <source>
        <dbReference type="Pfam" id="PF18818"/>
    </source>
</evidence>
<evidence type="ECO:0000313" key="4">
    <source>
        <dbReference type="EMBL" id="TXH82887.1"/>
    </source>
</evidence>
<feature type="domain" description="Polyvalent protein metallopeptidase" evidence="3">
    <location>
        <begin position="207"/>
        <end position="343"/>
    </location>
</feature>
<feature type="compositionally biased region" description="Basic residues" evidence="1">
    <location>
        <begin position="1"/>
        <end position="13"/>
    </location>
</feature>
<name>A0A5C7SGF4_THASP</name>
<dbReference type="Pfam" id="PF18818">
    <property type="entry name" value="MPTase-PolyVal"/>
    <property type="match status" value="1"/>
</dbReference>
<protein>
    <submittedName>
        <fullName evidence="4">DUF1738 domain-containing protein</fullName>
    </submittedName>
</protein>
<dbReference type="Pfam" id="PF08401">
    <property type="entry name" value="ArdcN"/>
    <property type="match status" value="1"/>
</dbReference>
<sequence length="431" mass="47403">MKRTPSKAPKKGTQHPSADPSSGDAATPPKRSVEDVNNQLYQEAAQRILQAIEAGTSIWQMPWIAPSSHRRPFNAHTGLNYLGMNRVLLMTEMMANGWTDTRFMTYKQVQALAQDMKRSGTPDDELPYVKKGAQSITIYKVGRQEIKRPRVDGAGKPVLDQAGQPIVDKALGRTFLQTYRVFNANNIANLPPLPEVERKPTWEVHAEIEALVKKLGVPVTYEPIGQAFYQPGLDRITVPERSQYKDTVKDGVVVYSAAAKHYSVLLHECCHATGHESRLNRVMLGAMGSPERAREELTAETASAFLMASYNMESDEVINQHASYLESWAKLIKDDPRALFQAFSAAEKAADWFMQRHERQLAEAPQVPPQPAPSLVQGFGMPQQQVDGIGHGLVAVAQMPSSAIRINGLRPAGELLDAAVAGLNSGSMGLT</sequence>
<accession>A0A5C7SGF4</accession>
<feature type="domain" description="N-terminal" evidence="2">
    <location>
        <begin position="39"/>
        <end position="182"/>
    </location>
</feature>
<dbReference type="InterPro" id="IPR041459">
    <property type="entry name" value="MPTase-PolyVal"/>
</dbReference>
<evidence type="ECO:0000313" key="5">
    <source>
        <dbReference type="Proteomes" id="UP000321192"/>
    </source>
</evidence>
<dbReference type="Proteomes" id="UP000321192">
    <property type="component" value="Unassembled WGS sequence"/>
</dbReference>
<dbReference type="InterPro" id="IPR013610">
    <property type="entry name" value="ArdC_N"/>
</dbReference>
<gene>
    <name evidence="4" type="ORF">E6Q80_14510</name>
</gene>
<evidence type="ECO:0000256" key="1">
    <source>
        <dbReference type="SAM" id="MobiDB-lite"/>
    </source>
</evidence>
<dbReference type="EMBL" id="SSFD01000230">
    <property type="protein sequence ID" value="TXH82887.1"/>
    <property type="molecule type" value="Genomic_DNA"/>
</dbReference>
<evidence type="ECO:0000259" key="2">
    <source>
        <dbReference type="Pfam" id="PF08401"/>
    </source>
</evidence>
<proteinExistence type="predicted"/>
<dbReference type="GO" id="GO:0003697">
    <property type="term" value="F:single-stranded DNA binding"/>
    <property type="evidence" value="ECO:0007669"/>
    <property type="project" value="InterPro"/>
</dbReference>
<organism evidence="4 5">
    <name type="scientific">Thauera aminoaromatica</name>
    <dbReference type="NCBI Taxonomy" id="164330"/>
    <lineage>
        <taxon>Bacteria</taxon>
        <taxon>Pseudomonadati</taxon>
        <taxon>Pseudomonadota</taxon>
        <taxon>Betaproteobacteria</taxon>
        <taxon>Rhodocyclales</taxon>
        <taxon>Zoogloeaceae</taxon>
        <taxon>Thauera</taxon>
    </lineage>
</organism>